<keyword evidence="5 8" id="KW-0406">Ion transport</keyword>
<comment type="similarity">
    <text evidence="8">Belongs to the MntP (TC 9.B.29) family.</text>
</comment>
<feature type="transmembrane region" description="Helical" evidence="8">
    <location>
        <begin position="64"/>
        <end position="85"/>
    </location>
</feature>
<keyword evidence="2 8" id="KW-1003">Cell membrane</keyword>
<dbReference type="Proteomes" id="UP001523566">
    <property type="component" value="Unassembled WGS sequence"/>
</dbReference>
<keyword evidence="6 8" id="KW-0472">Membrane</keyword>
<dbReference type="PANTHER" id="PTHR35529">
    <property type="entry name" value="MANGANESE EFFLUX PUMP MNTP-RELATED"/>
    <property type="match status" value="1"/>
</dbReference>
<evidence type="ECO:0000256" key="8">
    <source>
        <dbReference type="HAMAP-Rule" id="MF_01521"/>
    </source>
</evidence>
<feature type="transmembrane region" description="Helical" evidence="8">
    <location>
        <begin position="138"/>
        <end position="156"/>
    </location>
</feature>
<dbReference type="RefSeq" id="WP_262065569.1">
    <property type="nucleotide sequence ID" value="NZ_JAMXOD010000005.1"/>
</dbReference>
<evidence type="ECO:0000256" key="2">
    <source>
        <dbReference type="ARBA" id="ARBA00022475"/>
    </source>
</evidence>
<organism evidence="9 10">
    <name type="scientific">Aequitasia blattaphilus</name>
    <dbReference type="NCBI Taxonomy" id="2949332"/>
    <lineage>
        <taxon>Bacteria</taxon>
        <taxon>Bacillati</taxon>
        <taxon>Bacillota</taxon>
        <taxon>Clostridia</taxon>
        <taxon>Lachnospirales</taxon>
        <taxon>Lachnospiraceae</taxon>
        <taxon>Aequitasia</taxon>
    </lineage>
</organism>
<feature type="transmembrane region" description="Helical" evidence="8">
    <location>
        <begin position="109"/>
        <end position="131"/>
    </location>
</feature>
<proteinExistence type="inferred from homology"/>
<reference evidence="9 10" key="1">
    <citation type="journal article" date="2022" name="Genome Biol. Evol.">
        <title>Host diet, physiology and behaviors set the stage for Lachnospiraceae cladogenesis.</title>
        <authorList>
            <person name="Vera-Ponce De Leon A."/>
            <person name="Schneider M."/>
            <person name="Jahnes B.C."/>
            <person name="Sadowski V."/>
            <person name="Camuy-Velez L.A."/>
            <person name="Duan J."/>
            <person name="Sabree Z.L."/>
        </authorList>
    </citation>
    <scope>NUCLEOTIDE SEQUENCE [LARGE SCALE GENOMIC DNA]</scope>
    <source>
        <strain evidence="9 10">PAL113</strain>
    </source>
</reference>
<accession>A0ABT1EB92</accession>
<keyword evidence="10" id="KW-1185">Reference proteome</keyword>
<feature type="transmembrane region" description="Helical" evidence="8">
    <location>
        <begin position="168"/>
        <end position="185"/>
    </location>
</feature>
<comment type="caution">
    <text evidence="9">The sequence shown here is derived from an EMBL/GenBank/DDBJ whole genome shotgun (WGS) entry which is preliminary data.</text>
</comment>
<dbReference type="InterPro" id="IPR022929">
    <property type="entry name" value="Put_MntP"/>
</dbReference>
<keyword evidence="3 8" id="KW-0812">Transmembrane</keyword>
<dbReference type="PANTHER" id="PTHR35529:SF1">
    <property type="entry name" value="MANGANESE EFFLUX PUMP MNTP-RELATED"/>
    <property type="match status" value="1"/>
</dbReference>
<evidence type="ECO:0000256" key="7">
    <source>
        <dbReference type="ARBA" id="ARBA00023211"/>
    </source>
</evidence>
<keyword evidence="4 8" id="KW-1133">Transmembrane helix</keyword>
<dbReference type="HAMAP" id="MF_01521">
    <property type="entry name" value="MntP_pump"/>
    <property type="match status" value="1"/>
</dbReference>
<sequence length="191" mass="20843">MSLFAVFLIGIGLSMDAFAVSVCKGLALEKYKWRYSTVAGIYFGIFQAAMPLIGFFLGERFKDYISAIDHWIAFVLLGIIGLNMIRESRNKEESCPIYPNQDKAFSPKAMIPLAVATSIDALAVGITFAFLHVRILPAVLLIGVTTFTISFAGVRIGNIFGSRFKSKAELAGGIILILMGFRILIEHLGGV</sequence>
<gene>
    <name evidence="8" type="primary">mntP</name>
    <name evidence="9" type="ORF">NK125_05050</name>
</gene>
<keyword evidence="1 8" id="KW-0813">Transport</keyword>
<name>A0ABT1EB92_9FIRM</name>
<evidence type="ECO:0000256" key="1">
    <source>
        <dbReference type="ARBA" id="ARBA00022448"/>
    </source>
</evidence>
<evidence type="ECO:0000256" key="3">
    <source>
        <dbReference type="ARBA" id="ARBA00022692"/>
    </source>
</evidence>
<comment type="function">
    <text evidence="8">Probably functions as a manganese efflux pump.</text>
</comment>
<evidence type="ECO:0000256" key="4">
    <source>
        <dbReference type="ARBA" id="ARBA00022989"/>
    </source>
</evidence>
<dbReference type="EMBL" id="JAMZFW010000005">
    <property type="protein sequence ID" value="MCP1101782.1"/>
    <property type="molecule type" value="Genomic_DNA"/>
</dbReference>
<evidence type="ECO:0000313" key="9">
    <source>
        <dbReference type="EMBL" id="MCP1101782.1"/>
    </source>
</evidence>
<evidence type="ECO:0000313" key="10">
    <source>
        <dbReference type="Proteomes" id="UP001523566"/>
    </source>
</evidence>
<dbReference type="InterPro" id="IPR003810">
    <property type="entry name" value="Mntp/YtaF"/>
</dbReference>
<comment type="subcellular location">
    <subcellularLocation>
        <location evidence="8">Cell membrane</location>
        <topology evidence="8">Multi-pass membrane protein</topology>
    </subcellularLocation>
</comment>
<keyword evidence="7 8" id="KW-0464">Manganese</keyword>
<feature type="transmembrane region" description="Helical" evidence="8">
    <location>
        <begin position="35"/>
        <end position="57"/>
    </location>
</feature>
<dbReference type="Pfam" id="PF02659">
    <property type="entry name" value="Mntp"/>
    <property type="match status" value="1"/>
</dbReference>
<protein>
    <recommendedName>
        <fullName evidence="8">Putative manganese efflux pump MntP</fullName>
    </recommendedName>
</protein>
<evidence type="ECO:0000256" key="6">
    <source>
        <dbReference type="ARBA" id="ARBA00023136"/>
    </source>
</evidence>
<evidence type="ECO:0000256" key="5">
    <source>
        <dbReference type="ARBA" id="ARBA00023065"/>
    </source>
</evidence>